<evidence type="ECO:0000256" key="1">
    <source>
        <dbReference type="SAM" id="Phobius"/>
    </source>
</evidence>
<dbReference type="AlphaFoldDB" id="A0A0F0LCA9"/>
<feature type="transmembrane region" description="Helical" evidence="1">
    <location>
        <begin position="48"/>
        <end position="72"/>
    </location>
</feature>
<dbReference type="RefSeq" id="WP_045278469.1">
    <property type="nucleotide sequence ID" value="NZ_JYIW01000020.1"/>
</dbReference>
<proteinExistence type="predicted"/>
<dbReference type="Proteomes" id="UP000033640">
    <property type="component" value="Unassembled WGS sequence"/>
</dbReference>
<dbReference type="PATRIC" id="fig|82380.11.peg.1096"/>
<accession>A0A0F0LCA9</accession>
<sequence length="94" mass="9776">MNRKLVATVLVWLEAIVLIGVGIGLLVARTVSIQEPVEGSSDTFTVTAVPVAGIGVVLLSVGLLILAALLIIEANRPSHPTELAERPSADADRP</sequence>
<keyword evidence="1" id="KW-0812">Transmembrane</keyword>
<reference evidence="2 3" key="1">
    <citation type="submission" date="2015-02" db="EMBL/GenBank/DDBJ databases">
        <title>Draft genome sequences of ten Microbacterium spp. with emphasis on heavy metal contaminated environments.</title>
        <authorList>
            <person name="Corretto E."/>
        </authorList>
    </citation>
    <scope>NUCLEOTIDE SEQUENCE [LARGE SCALE GENOMIC DNA]</scope>
    <source>
        <strain evidence="2 3">BEL4b</strain>
    </source>
</reference>
<protein>
    <submittedName>
        <fullName evidence="2">Uncharacterized protein</fullName>
    </submittedName>
</protein>
<feature type="transmembrane region" description="Helical" evidence="1">
    <location>
        <begin position="7"/>
        <end position="28"/>
    </location>
</feature>
<comment type="caution">
    <text evidence="2">The sequence shown here is derived from an EMBL/GenBank/DDBJ whole genome shotgun (WGS) entry which is preliminary data.</text>
</comment>
<keyword evidence="1" id="KW-0472">Membrane</keyword>
<dbReference type="EMBL" id="JYIW01000020">
    <property type="protein sequence ID" value="KJL30314.1"/>
    <property type="molecule type" value="Genomic_DNA"/>
</dbReference>
<gene>
    <name evidence="2" type="ORF">RS83_01064</name>
</gene>
<name>A0A0F0LCA9_9MICO</name>
<evidence type="ECO:0000313" key="2">
    <source>
        <dbReference type="EMBL" id="KJL30314.1"/>
    </source>
</evidence>
<organism evidence="2 3">
    <name type="scientific">Microbacterium oxydans</name>
    <dbReference type="NCBI Taxonomy" id="82380"/>
    <lineage>
        <taxon>Bacteria</taxon>
        <taxon>Bacillati</taxon>
        <taxon>Actinomycetota</taxon>
        <taxon>Actinomycetes</taxon>
        <taxon>Micrococcales</taxon>
        <taxon>Microbacteriaceae</taxon>
        <taxon>Microbacterium</taxon>
    </lineage>
</organism>
<evidence type="ECO:0000313" key="3">
    <source>
        <dbReference type="Proteomes" id="UP000033640"/>
    </source>
</evidence>
<keyword evidence="1" id="KW-1133">Transmembrane helix</keyword>